<keyword evidence="1" id="KW-0001">2Fe-2S</keyword>
<name>A0A4U8W8H8_9FLAO</name>
<dbReference type="GO" id="GO:0051537">
    <property type="term" value="F:2 iron, 2 sulfur cluster binding"/>
    <property type="evidence" value="ECO:0007669"/>
    <property type="project" value="UniProtKB-KW"/>
</dbReference>
<keyword evidence="2" id="KW-0479">Metal-binding</keyword>
<dbReference type="Gene3D" id="2.102.10.10">
    <property type="entry name" value="Rieske [2Fe-2S] iron-sulphur domain"/>
    <property type="match status" value="1"/>
</dbReference>
<dbReference type="EC" id="1.4.3.-" evidence="6"/>
<dbReference type="InterPro" id="IPR006076">
    <property type="entry name" value="FAD-dep_OxRdtase"/>
</dbReference>
<evidence type="ECO:0000313" key="7">
    <source>
        <dbReference type="Proteomes" id="UP000290013"/>
    </source>
</evidence>
<dbReference type="Pfam" id="PF01266">
    <property type="entry name" value="DAO"/>
    <property type="match status" value="1"/>
</dbReference>
<dbReference type="RefSeq" id="WP_130913185.1">
    <property type="nucleotide sequence ID" value="NZ_LR215974.1"/>
</dbReference>
<dbReference type="PANTHER" id="PTHR13847">
    <property type="entry name" value="SARCOSINE DEHYDROGENASE-RELATED"/>
    <property type="match status" value="1"/>
</dbReference>
<dbReference type="GO" id="GO:0005737">
    <property type="term" value="C:cytoplasm"/>
    <property type="evidence" value="ECO:0007669"/>
    <property type="project" value="TreeGrafter"/>
</dbReference>
<dbReference type="GO" id="GO:0046872">
    <property type="term" value="F:metal ion binding"/>
    <property type="evidence" value="ECO:0007669"/>
    <property type="project" value="UniProtKB-KW"/>
</dbReference>
<dbReference type="PANTHER" id="PTHR13847:SF274">
    <property type="entry name" value="RIESKE 2FE-2S IRON-SULFUR PROTEIN YHFW-RELATED"/>
    <property type="match status" value="1"/>
</dbReference>
<evidence type="ECO:0000256" key="2">
    <source>
        <dbReference type="ARBA" id="ARBA00022723"/>
    </source>
</evidence>
<dbReference type="Proteomes" id="UP000290013">
    <property type="component" value="Chromosome"/>
</dbReference>
<reference evidence="6 7" key="1">
    <citation type="submission" date="2019-02" db="EMBL/GenBank/DDBJ databases">
        <authorList>
            <consortium name="Pathogen Informatics"/>
        </authorList>
    </citation>
    <scope>NUCLEOTIDE SEQUENCE [LARGE SCALE GENOMIC DNA]</scope>
    <source>
        <strain evidence="6 7">3012STDY6944375</strain>
    </source>
</reference>
<dbReference type="Gene3D" id="3.50.50.60">
    <property type="entry name" value="FAD/NAD(P)-binding domain"/>
    <property type="match status" value="1"/>
</dbReference>
<proteinExistence type="predicted"/>
<dbReference type="EMBL" id="LR215974">
    <property type="protein sequence ID" value="VFB02323.1"/>
    <property type="molecule type" value="Genomic_DNA"/>
</dbReference>
<dbReference type="Gene3D" id="3.30.9.10">
    <property type="entry name" value="D-Amino Acid Oxidase, subunit A, domain 2"/>
    <property type="match status" value="1"/>
</dbReference>
<dbReference type="GO" id="GO:0016491">
    <property type="term" value="F:oxidoreductase activity"/>
    <property type="evidence" value="ECO:0007669"/>
    <property type="project" value="UniProtKB-KW"/>
</dbReference>
<dbReference type="KEGG" id="ctai:NCTC12078_00298"/>
<evidence type="ECO:0000256" key="4">
    <source>
        <dbReference type="ARBA" id="ARBA00023014"/>
    </source>
</evidence>
<evidence type="ECO:0000256" key="1">
    <source>
        <dbReference type="ARBA" id="ARBA00022714"/>
    </source>
</evidence>
<feature type="domain" description="Rieske" evidence="5">
    <location>
        <begin position="420"/>
        <end position="508"/>
    </location>
</feature>
<dbReference type="InterPro" id="IPR036922">
    <property type="entry name" value="Rieske_2Fe-2S_sf"/>
</dbReference>
<keyword evidence="3" id="KW-0408">Iron</keyword>
<dbReference type="InterPro" id="IPR017941">
    <property type="entry name" value="Rieske_2Fe-2S"/>
</dbReference>
<dbReference type="AlphaFoldDB" id="A0A4U8W8H8"/>
<evidence type="ECO:0000259" key="5">
    <source>
        <dbReference type="PROSITE" id="PS51296"/>
    </source>
</evidence>
<dbReference type="InterPro" id="IPR036188">
    <property type="entry name" value="FAD/NAD-bd_sf"/>
</dbReference>
<dbReference type="PROSITE" id="PS51296">
    <property type="entry name" value="RIESKE"/>
    <property type="match status" value="1"/>
</dbReference>
<sequence length="508" mass="56357">MFRDGARKSAWQEEIKRFSSMALNSDHINFDVIVAGGGITGISTALHLQKLGKKCLLIEASNIGFGTTGGTTAHLNTFFDTTFDEAISKYGEDQAKLLAEVGKDAIAIIQNNIAAHEIDCDFETKQGYVFALDDAQNKKLEKMVEGSEKVGVSMEFCKGISFPVPFVSVAMVPDQAQFHPVKYIKKLAEAFISSGGIVLEDCICISHSEDDSGITVKTSQGELKAQNLVYATHTPPGVNILNMMTAPYRSYAIAFEIKDNKYSEDLMYDLEDPYHYYRTHIVNGQKLLIAGGEDHKTGHEQDTGVCFSNLENYVRKYFDVGAAAYSWSSQYYESVDGLPFIGKLPGSSGNIFTATGFMGNGMIFGTISSQIIGDLIINKENKYENLFDPRRVRPISGFSDFVKENATSAFDFIKDKLFMTKIDSLAEIKDGEAKVVKYEGESYAVYKESSDKIHVLKSTCPHTRCEVRWNSAEISWDCPCHGSRFSVNGRLLTAPSTQDLQRIKMEDQ</sequence>
<dbReference type="Pfam" id="PF00355">
    <property type="entry name" value="Rieske"/>
    <property type="match status" value="1"/>
</dbReference>
<organism evidence="6 7">
    <name type="scientific">Chryseobacterium taihuense</name>
    <dbReference type="NCBI Taxonomy" id="1141221"/>
    <lineage>
        <taxon>Bacteria</taxon>
        <taxon>Pseudomonadati</taxon>
        <taxon>Bacteroidota</taxon>
        <taxon>Flavobacteriia</taxon>
        <taxon>Flavobacteriales</taxon>
        <taxon>Weeksellaceae</taxon>
        <taxon>Chryseobacterium group</taxon>
        <taxon>Chryseobacterium</taxon>
    </lineage>
</organism>
<keyword evidence="6" id="KW-0560">Oxidoreductase</keyword>
<gene>
    <name evidence="6" type="primary">puuB_1</name>
    <name evidence="6" type="ORF">NCTC12078_00298</name>
</gene>
<accession>A0A4U8W8H8</accession>
<keyword evidence="4" id="KW-0411">Iron-sulfur</keyword>
<evidence type="ECO:0000313" key="6">
    <source>
        <dbReference type="EMBL" id="VFB02323.1"/>
    </source>
</evidence>
<dbReference type="SUPFAM" id="SSF50022">
    <property type="entry name" value="ISP domain"/>
    <property type="match status" value="1"/>
</dbReference>
<protein>
    <submittedName>
        <fullName evidence="6">Gamma-glutamylputrescine oxidoreductase</fullName>
        <ecNumber evidence="6">1.4.3.-</ecNumber>
    </submittedName>
</protein>
<evidence type="ECO:0000256" key="3">
    <source>
        <dbReference type="ARBA" id="ARBA00023004"/>
    </source>
</evidence>
<dbReference type="SUPFAM" id="SSF51905">
    <property type="entry name" value="FAD/NAD(P)-binding domain"/>
    <property type="match status" value="1"/>
</dbReference>